<dbReference type="Proteomes" id="UP000189761">
    <property type="component" value="Unassembled WGS sequence"/>
</dbReference>
<reference evidence="2 3" key="1">
    <citation type="submission" date="2017-01" db="EMBL/GenBank/DDBJ databases">
        <title>Draft genome sequence of Bacillus oleronius.</title>
        <authorList>
            <person name="Allam M."/>
        </authorList>
    </citation>
    <scope>NUCLEOTIDE SEQUENCE [LARGE SCALE GENOMIC DNA]</scope>
    <source>
        <strain evidence="2 3">DSM 9356</strain>
    </source>
</reference>
<evidence type="ECO:0000256" key="1">
    <source>
        <dbReference type="SAM" id="Coils"/>
    </source>
</evidence>
<keyword evidence="3" id="KW-1185">Reference proteome</keyword>
<keyword evidence="1" id="KW-0175">Coiled coil</keyword>
<name>A0A8E2LG77_9BACI</name>
<feature type="coiled-coil region" evidence="1">
    <location>
        <begin position="96"/>
        <end position="130"/>
    </location>
</feature>
<proteinExistence type="predicted"/>
<evidence type="ECO:0000313" key="3">
    <source>
        <dbReference type="Proteomes" id="UP000189761"/>
    </source>
</evidence>
<organism evidence="2 3">
    <name type="scientific">Heyndrickxia oleronia</name>
    <dbReference type="NCBI Taxonomy" id="38875"/>
    <lineage>
        <taxon>Bacteria</taxon>
        <taxon>Bacillati</taxon>
        <taxon>Bacillota</taxon>
        <taxon>Bacilli</taxon>
        <taxon>Bacillales</taxon>
        <taxon>Bacillaceae</taxon>
        <taxon>Heyndrickxia</taxon>
    </lineage>
</organism>
<dbReference type="AlphaFoldDB" id="A0A8E2LG77"/>
<dbReference type="RefSeq" id="WP_078109221.1">
    <property type="nucleotide sequence ID" value="NZ_CP065424.1"/>
</dbReference>
<dbReference type="EMBL" id="MTLA01000012">
    <property type="protein sequence ID" value="OOP70163.1"/>
    <property type="molecule type" value="Genomic_DNA"/>
</dbReference>
<evidence type="ECO:0000313" key="2">
    <source>
        <dbReference type="EMBL" id="OOP70163.1"/>
    </source>
</evidence>
<sequence>MQVILGRRLYYNIITGVILYDTGERMGENIVDSTIEDDFKYSLELRNQNRDIVDYLQLEPGQYNEEFSEAVTYRVNPETKELEFGYEINNDYTGFQSPYKKQIDELKKENEEYKNRIADLEIILSETLLNN</sequence>
<comment type="caution">
    <text evidence="2">The sequence shown here is derived from an EMBL/GenBank/DDBJ whole genome shotgun (WGS) entry which is preliminary data.</text>
</comment>
<accession>A0A8E2LG77</accession>
<protein>
    <submittedName>
        <fullName evidence="2">Uncharacterized protein</fullName>
    </submittedName>
</protein>
<gene>
    <name evidence="2" type="ORF">BWZ43_01060</name>
</gene>